<feature type="domain" description="TOTE conflict system primase" evidence="1">
    <location>
        <begin position="32"/>
        <end position="157"/>
    </location>
</feature>
<feature type="non-terminal residue" evidence="2">
    <location>
        <position position="267"/>
    </location>
</feature>
<comment type="caution">
    <text evidence="2">The sequence shown here is derived from an EMBL/GenBank/DDBJ whole genome shotgun (WGS) entry which is preliminary data.</text>
</comment>
<accession>X1RV32</accession>
<dbReference type="InterPro" id="IPR054347">
    <property type="entry name" value="TOTE_primase"/>
</dbReference>
<sequence>MIEVDKNTIEAFAALFRGRTDSHGRVEACIHEPVTLRHYEQHLKGEVNLGIYFVLDDSTCYFAAIDLDEKDFNKAKAIRDELTKNSIPAYIAASKTKGFHIYCFAFERFKAVEIRRVLQYTLTRLNIKAEVFPKQDYHQPDDADGKKHPGSYINLPCFGYTRPFLSGDMREVKLKVALERIKLIPQESIERVLKTLLKEKPLEPKKVVGRRKKHPPCLESISQGVEEQQRDAAALALARHYLIQAYEPEEVFWLLQEWDTKNKPPSY</sequence>
<dbReference type="EMBL" id="BARW01000904">
    <property type="protein sequence ID" value="GAI70811.1"/>
    <property type="molecule type" value="Genomic_DNA"/>
</dbReference>
<name>X1RV32_9ZZZZ</name>
<protein>
    <recommendedName>
        <fullName evidence="1">TOTE conflict system primase domain-containing protein</fullName>
    </recommendedName>
</protein>
<dbReference type="AlphaFoldDB" id="X1RV32"/>
<reference evidence="2" key="1">
    <citation type="journal article" date="2014" name="Front. Microbiol.">
        <title>High frequency of phylogenetically diverse reductive dehalogenase-homologous genes in deep subseafloor sedimentary metagenomes.</title>
        <authorList>
            <person name="Kawai M."/>
            <person name="Futagami T."/>
            <person name="Toyoda A."/>
            <person name="Takaki Y."/>
            <person name="Nishi S."/>
            <person name="Hori S."/>
            <person name="Arai W."/>
            <person name="Tsubouchi T."/>
            <person name="Morono Y."/>
            <person name="Uchiyama I."/>
            <person name="Ito T."/>
            <person name="Fujiyama A."/>
            <person name="Inagaki F."/>
            <person name="Takami H."/>
        </authorList>
    </citation>
    <scope>NUCLEOTIDE SEQUENCE</scope>
    <source>
        <strain evidence="2">Expedition CK06-06</strain>
    </source>
</reference>
<evidence type="ECO:0000259" key="1">
    <source>
        <dbReference type="Pfam" id="PF22548"/>
    </source>
</evidence>
<dbReference type="Pfam" id="PF22548">
    <property type="entry name" value="AEP-TOTE"/>
    <property type="match status" value="1"/>
</dbReference>
<evidence type="ECO:0000313" key="2">
    <source>
        <dbReference type="EMBL" id="GAI70811.1"/>
    </source>
</evidence>
<proteinExistence type="predicted"/>
<organism evidence="2">
    <name type="scientific">marine sediment metagenome</name>
    <dbReference type="NCBI Taxonomy" id="412755"/>
    <lineage>
        <taxon>unclassified sequences</taxon>
        <taxon>metagenomes</taxon>
        <taxon>ecological metagenomes</taxon>
    </lineage>
</organism>
<gene>
    <name evidence="2" type="ORF">S12H4_03282</name>
</gene>